<evidence type="ECO:0000256" key="1">
    <source>
        <dbReference type="SAM" id="Phobius"/>
    </source>
</evidence>
<organism evidence="2 3">
    <name type="scientific">Corynebacterium tapiri</name>
    <dbReference type="NCBI Taxonomy" id="1448266"/>
    <lineage>
        <taxon>Bacteria</taxon>
        <taxon>Bacillati</taxon>
        <taxon>Actinomycetota</taxon>
        <taxon>Actinomycetes</taxon>
        <taxon>Mycobacteriales</taxon>
        <taxon>Corynebacteriaceae</taxon>
        <taxon>Corynebacterium</taxon>
    </lineage>
</organism>
<keyword evidence="3" id="KW-1185">Reference proteome</keyword>
<dbReference type="AlphaFoldDB" id="A0A5C4U4K0"/>
<sequence length="154" mass="16263">MSALPRPSRATVRRRLRQLVLALAACALLGCVSMVGGAAINDSTIHRNPGRALATVTGQSWLRTSVSYQDETGVYHSPPAGLLYPVGLGEGQNVWVTYAKTNPEIVKVEGRGWSLAIIPALSVAVVSLLIAGLCLAGVNWATRPRTTDSSVTKV</sequence>
<protein>
    <submittedName>
        <fullName evidence="2">DUF3592 domain-containing protein</fullName>
    </submittedName>
</protein>
<accession>A0A5C4U4K0</accession>
<dbReference type="EMBL" id="VDHJ01000008">
    <property type="protein sequence ID" value="TNL97273.1"/>
    <property type="molecule type" value="Genomic_DNA"/>
</dbReference>
<dbReference type="PROSITE" id="PS51257">
    <property type="entry name" value="PROKAR_LIPOPROTEIN"/>
    <property type="match status" value="1"/>
</dbReference>
<name>A0A5C4U4K0_9CORY</name>
<keyword evidence="1" id="KW-0812">Transmembrane</keyword>
<dbReference type="OrthoDB" id="4426042at2"/>
<keyword evidence="1" id="KW-0472">Membrane</keyword>
<dbReference type="Proteomes" id="UP000312032">
    <property type="component" value="Unassembled WGS sequence"/>
</dbReference>
<proteinExistence type="predicted"/>
<evidence type="ECO:0000313" key="3">
    <source>
        <dbReference type="Proteomes" id="UP000312032"/>
    </source>
</evidence>
<feature type="transmembrane region" description="Helical" evidence="1">
    <location>
        <begin position="113"/>
        <end position="138"/>
    </location>
</feature>
<gene>
    <name evidence="2" type="ORF">FHE74_06265</name>
</gene>
<dbReference type="RefSeq" id="WP_139465655.1">
    <property type="nucleotide sequence ID" value="NZ_VDHJ01000008.1"/>
</dbReference>
<evidence type="ECO:0000313" key="2">
    <source>
        <dbReference type="EMBL" id="TNL97273.1"/>
    </source>
</evidence>
<keyword evidence="1" id="KW-1133">Transmembrane helix</keyword>
<comment type="caution">
    <text evidence="2">The sequence shown here is derived from an EMBL/GenBank/DDBJ whole genome shotgun (WGS) entry which is preliminary data.</text>
</comment>
<reference evidence="2 3" key="1">
    <citation type="submission" date="2019-06" db="EMBL/GenBank/DDBJ databases">
        <authorList>
            <person name="Li J."/>
        </authorList>
    </citation>
    <scope>NUCLEOTIDE SEQUENCE [LARGE SCALE GENOMIC DNA]</scope>
    <source>
        <strain evidence="2 3">LMG 28165</strain>
    </source>
</reference>